<proteinExistence type="predicted"/>
<reference evidence="1" key="1">
    <citation type="submission" date="2018-09" db="EMBL/GenBank/DDBJ databases">
        <title>A genomic encyclopedia of anaerobic methanotrophic archaea.</title>
        <authorList>
            <person name="Skennerton C.T."/>
            <person name="Chadwick G.L."/>
            <person name="Laso-Perez R."/>
            <person name="Leu A.O."/>
            <person name="Speth D.R."/>
            <person name="Yu H."/>
            <person name="Morgan-Lang C."/>
            <person name="Hatzenpichler R."/>
            <person name="Goudeau D."/>
            <person name="Malmstrom R."/>
            <person name="Woyke T."/>
            <person name="Hallam S."/>
            <person name="Tyson G.W."/>
            <person name="Wegener G."/>
            <person name="Boetius A."/>
            <person name="Orphan V.J."/>
        </authorList>
    </citation>
    <scope>NUCLEOTIDE SEQUENCE</scope>
    <source>
        <strain evidence="1">CONS3730D10UFb2</strain>
    </source>
</reference>
<dbReference type="Proteomes" id="UP000315423">
    <property type="component" value="Unassembled WGS sequence"/>
</dbReference>
<comment type="caution">
    <text evidence="1">The sequence shown here is derived from an EMBL/GenBank/DDBJ whole genome shotgun (WGS) entry which is preliminary data.</text>
</comment>
<evidence type="ECO:0000313" key="2">
    <source>
        <dbReference type="Proteomes" id="UP000315423"/>
    </source>
</evidence>
<sequence>MILKHNGIRIASKVDIAKNFRTKTLGLMFRKNIPEDYALLFMFKEPEVVGVHMLFMRFSIDVIFLDIDKKVIASAVLSPWIGHKQIKMVKYFIEMKQNTIKKYGIKTGDIISFDC</sequence>
<accession>A0AC61S9L0</accession>
<organism evidence="1 2">
    <name type="scientific">Candidatus Methanomarinus sp</name>
    <dbReference type="NCBI Taxonomy" id="3386244"/>
    <lineage>
        <taxon>Archaea</taxon>
        <taxon>Methanobacteriati</taxon>
        <taxon>Methanobacteriota</taxon>
        <taxon>Stenosarchaea group</taxon>
        <taxon>Methanomicrobia</taxon>
        <taxon>Methanosarcinales</taxon>
        <taxon>ANME-2 cluster</taxon>
        <taxon>Candidatus Methanocomedenaceae</taxon>
        <taxon>Candidatus Methanomarinus</taxon>
    </lineage>
</organism>
<name>A0AC61S9L0_9EURY</name>
<dbReference type="EMBL" id="QYBA01000203">
    <property type="protein sequence ID" value="TKY91394.1"/>
    <property type="molecule type" value="Genomic_DNA"/>
</dbReference>
<evidence type="ECO:0000313" key="1">
    <source>
        <dbReference type="EMBL" id="TKY91394.1"/>
    </source>
</evidence>
<protein>
    <submittedName>
        <fullName evidence="1">DUF192 domain-containing protein</fullName>
    </submittedName>
</protein>
<gene>
    <name evidence="1" type="ORF">C5S46_06030</name>
</gene>